<proteinExistence type="predicted"/>
<dbReference type="EMBL" id="STGJ01000012">
    <property type="protein sequence ID" value="TIC81223.1"/>
    <property type="molecule type" value="Genomic_DNA"/>
</dbReference>
<organism evidence="1 2">
    <name type="scientific">Crenobacter intestini</name>
    <dbReference type="NCBI Taxonomy" id="2563443"/>
    <lineage>
        <taxon>Bacteria</taxon>
        <taxon>Pseudomonadati</taxon>
        <taxon>Pseudomonadota</taxon>
        <taxon>Betaproteobacteria</taxon>
        <taxon>Neisseriales</taxon>
        <taxon>Neisseriaceae</taxon>
        <taxon>Crenobacter</taxon>
    </lineage>
</organism>
<dbReference type="AlphaFoldDB" id="A0A4V4N7N0"/>
<protein>
    <recommendedName>
        <fullName evidence="3">RNA polymerase sigma factor 70 region 4 type 2 domain-containing protein</fullName>
    </recommendedName>
</protein>
<evidence type="ECO:0000313" key="2">
    <source>
        <dbReference type="Proteomes" id="UP000308891"/>
    </source>
</evidence>
<evidence type="ECO:0000313" key="1">
    <source>
        <dbReference type="EMBL" id="TIC81223.1"/>
    </source>
</evidence>
<comment type="caution">
    <text evidence="1">The sequence shown here is derived from an EMBL/GenBank/DDBJ whole genome shotgun (WGS) entry which is preliminary data.</text>
</comment>
<accession>A0A4V4N7N0</accession>
<dbReference type="Proteomes" id="UP000308891">
    <property type="component" value="Unassembled WGS sequence"/>
</dbReference>
<gene>
    <name evidence="1" type="ORF">E5K04_11595</name>
</gene>
<dbReference type="RefSeq" id="WP_136554233.1">
    <property type="nucleotide sequence ID" value="NZ_STGJ01000012.1"/>
</dbReference>
<keyword evidence="2" id="KW-1185">Reference proteome</keyword>
<sequence length="201" mass="21052">MPRPRRWCAPVAAEAPIEFEALPALATPGWTRQPGALPLILAALALLRRGEQVAYLMHGLGGWPAARVATLTGATVFGAERQLRSARQALHAMLQLKGVGDADGYPSLDAAIAAVLADAYPGEDAAASAGHAKTPHGLRARLWLARGRLRRAAGAAVLVGVAAAFWPALPELGHDAATDAAMLSSEWPLEMLLQPLEEGAR</sequence>
<name>A0A4V4N7N0_9NEIS</name>
<reference evidence="1 2" key="1">
    <citation type="submission" date="2019-04" db="EMBL/GenBank/DDBJ databases">
        <title>Crenobacter sp. nov.</title>
        <authorList>
            <person name="Shi S."/>
        </authorList>
    </citation>
    <scope>NUCLEOTIDE SEQUENCE [LARGE SCALE GENOMIC DNA]</scope>
    <source>
        <strain evidence="1 2">GY 70310</strain>
    </source>
</reference>
<evidence type="ECO:0008006" key="3">
    <source>
        <dbReference type="Google" id="ProtNLM"/>
    </source>
</evidence>